<dbReference type="PANTHER" id="PTHR33172:SF103">
    <property type="entry name" value="PROTEIN OXIDATIVE STRESS 3"/>
    <property type="match status" value="1"/>
</dbReference>
<evidence type="ECO:0000313" key="4">
    <source>
        <dbReference type="EMBL" id="KAK5842979.1"/>
    </source>
</evidence>
<comment type="caution">
    <text evidence="4">The sequence shown here is derived from an EMBL/GenBank/DDBJ whole genome shotgun (WGS) entry which is preliminary data.</text>
</comment>
<gene>
    <name evidence="4" type="ORF">PVK06_005403</name>
</gene>
<evidence type="ECO:0000256" key="2">
    <source>
        <dbReference type="ARBA" id="ARBA00023242"/>
    </source>
</evidence>
<feature type="region of interest" description="Disordered" evidence="3">
    <location>
        <begin position="1"/>
        <end position="49"/>
    </location>
</feature>
<evidence type="ECO:0000256" key="3">
    <source>
        <dbReference type="SAM" id="MobiDB-lite"/>
    </source>
</evidence>
<evidence type="ECO:0000313" key="5">
    <source>
        <dbReference type="Proteomes" id="UP001358586"/>
    </source>
</evidence>
<proteinExistence type="predicted"/>
<comment type="subcellular location">
    <subcellularLocation>
        <location evidence="1">Nucleus</location>
    </subcellularLocation>
</comment>
<feature type="compositionally biased region" description="Polar residues" evidence="3">
    <location>
        <begin position="35"/>
        <end position="44"/>
    </location>
</feature>
<accession>A0ABR0QUI3</accession>
<keyword evidence="5" id="KW-1185">Reference proteome</keyword>
<reference evidence="4 5" key="1">
    <citation type="submission" date="2023-03" db="EMBL/GenBank/DDBJ databases">
        <title>WGS of Gossypium arboreum.</title>
        <authorList>
            <person name="Yu D."/>
        </authorList>
    </citation>
    <scope>NUCLEOTIDE SEQUENCE [LARGE SCALE GENOMIC DNA]</scope>
    <source>
        <tissue evidence="4">Leaf</tissue>
    </source>
</reference>
<organism evidence="4 5">
    <name type="scientific">Gossypium arboreum</name>
    <name type="common">Tree cotton</name>
    <name type="synonym">Gossypium nanking</name>
    <dbReference type="NCBI Taxonomy" id="29729"/>
    <lineage>
        <taxon>Eukaryota</taxon>
        <taxon>Viridiplantae</taxon>
        <taxon>Streptophyta</taxon>
        <taxon>Embryophyta</taxon>
        <taxon>Tracheophyta</taxon>
        <taxon>Spermatophyta</taxon>
        <taxon>Magnoliopsida</taxon>
        <taxon>eudicotyledons</taxon>
        <taxon>Gunneridae</taxon>
        <taxon>Pentapetalae</taxon>
        <taxon>rosids</taxon>
        <taxon>malvids</taxon>
        <taxon>Malvales</taxon>
        <taxon>Malvaceae</taxon>
        <taxon>Malvoideae</taxon>
        <taxon>Gossypium</taxon>
    </lineage>
</organism>
<protein>
    <recommendedName>
        <fullName evidence="6">Oxidative stress 3</fullName>
    </recommendedName>
</protein>
<keyword evidence="2" id="KW-0539">Nucleus</keyword>
<dbReference type="EMBL" id="JARKNE010000002">
    <property type="protein sequence ID" value="KAK5842979.1"/>
    <property type="molecule type" value="Genomic_DNA"/>
</dbReference>
<dbReference type="Proteomes" id="UP001358586">
    <property type="component" value="Chromosome 2"/>
</dbReference>
<dbReference type="PANTHER" id="PTHR33172">
    <property type="entry name" value="OS08G0516900 PROTEIN"/>
    <property type="match status" value="1"/>
</dbReference>
<name>A0ABR0QUI3_GOSAR</name>
<sequence>MLVSVVMRNGEEDDQKEMFDYSPGYDDDELMNMENGDQTATSKSSMEDYSRTCSSSSDLVDDASSSSTSILSTNCKGPLYELSQLMAQLPIKRGLSKYFEGKSQSFTCLTSVKNIQDFAKKETRYKKKMKACKRYGGGLMGDTHKLYTLPKPTISKKVSRNSMPAALCFAAKTSCSRPPLSHLQRNNFSSV</sequence>
<evidence type="ECO:0000256" key="1">
    <source>
        <dbReference type="ARBA" id="ARBA00004123"/>
    </source>
</evidence>
<evidence type="ECO:0008006" key="6">
    <source>
        <dbReference type="Google" id="ProtNLM"/>
    </source>
</evidence>
<dbReference type="InterPro" id="IPR051992">
    <property type="entry name" value="OxStress_Response_Reg"/>
</dbReference>